<dbReference type="EMBL" id="WUBL01000031">
    <property type="protein sequence ID" value="KAF2969799.1"/>
    <property type="molecule type" value="Genomic_DNA"/>
</dbReference>
<gene>
    <name evidence="1" type="ORF">GQX73_g3752</name>
</gene>
<name>A0A7C8J353_9PEZI</name>
<evidence type="ECO:0000313" key="2">
    <source>
        <dbReference type="Proteomes" id="UP000481858"/>
    </source>
</evidence>
<protein>
    <submittedName>
        <fullName evidence="1">Uncharacterized protein</fullName>
    </submittedName>
</protein>
<dbReference type="InParanoid" id="A0A7C8J353"/>
<sequence length="107" mass="11917">MTSDSAQPSNVHLRDLAGEKRIEVYEYETGSMRTHQMEDLKNSTDDSSTILKVPVQKWKMHADIIVPARKDSGEAPVQIASVPIPLSMAVKRSVFGQDKSIYATTRV</sequence>
<dbReference type="OrthoDB" id="4758497at2759"/>
<dbReference type="Proteomes" id="UP000481858">
    <property type="component" value="Unassembled WGS sequence"/>
</dbReference>
<accession>A0A7C8J353</accession>
<evidence type="ECO:0000313" key="1">
    <source>
        <dbReference type="EMBL" id="KAF2969799.1"/>
    </source>
</evidence>
<proteinExistence type="predicted"/>
<dbReference type="AlphaFoldDB" id="A0A7C8J353"/>
<comment type="caution">
    <text evidence="1">The sequence shown here is derived from an EMBL/GenBank/DDBJ whole genome shotgun (WGS) entry which is preliminary data.</text>
</comment>
<organism evidence="1 2">
    <name type="scientific">Xylaria multiplex</name>
    <dbReference type="NCBI Taxonomy" id="323545"/>
    <lineage>
        <taxon>Eukaryota</taxon>
        <taxon>Fungi</taxon>
        <taxon>Dikarya</taxon>
        <taxon>Ascomycota</taxon>
        <taxon>Pezizomycotina</taxon>
        <taxon>Sordariomycetes</taxon>
        <taxon>Xylariomycetidae</taxon>
        <taxon>Xylariales</taxon>
        <taxon>Xylariaceae</taxon>
        <taxon>Xylaria</taxon>
    </lineage>
</organism>
<keyword evidence="2" id="KW-1185">Reference proteome</keyword>
<reference evidence="1 2" key="1">
    <citation type="submission" date="2019-12" db="EMBL/GenBank/DDBJ databases">
        <title>Draft genome sequence of the ascomycete Xylaria multiplex DSM 110363.</title>
        <authorList>
            <person name="Buettner E."/>
            <person name="Kellner H."/>
        </authorList>
    </citation>
    <scope>NUCLEOTIDE SEQUENCE [LARGE SCALE GENOMIC DNA]</scope>
    <source>
        <strain evidence="1 2">DSM 110363</strain>
    </source>
</reference>